<reference evidence="1 2" key="1">
    <citation type="submission" date="2019-11" db="EMBL/GenBank/DDBJ databases">
        <title>Whole genome sequence of Oryza granulata.</title>
        <authorList>
            <person name="Li W."/>
        </authorList>
    </citation>
    <scope>NUCLEOTIDE SEQUENCE [LARGE SCALE GENOMIC DNA]</scope>
    <source>
        <strain evidence="2">cv. Menghai</strain>
        <tissue evidence="1">Leaf</tissue>
    </source>
</reference>
<accession>A0A6G1D285</accession>
<gene>
    <name evidence="1" type="ORF">E2562_011479</name>
</gene>
<evidence type="ECO:0000313" key="1">
    <source>
        <dbReference type="EMBL" id="KAF0906491.1"/>
    </source>
</evidence>
<proteinExistence type="predicted"/>
<organism evidence="1 2">
    <name type="scientific">Oryza meyeriana var. granulata</name>
    <dbReference type="NCBI Taxonomy" id="110450"/>
    <lineage>
        <taxon>Eukaryota</taxon>
        <taxon>Viridiplantae</taxon>
        <taxon>Streptophyta</taxon>
        <taxon>Embryophyta</taxon>
        <taxon>Tracheophyta</taxon>
        <taxon>Spermatophyta</taxon>
        <taxon>Magnoliopsida</taxon>
        <taxon>Liliopsida</taxon>
        <taxon>Poales</taxon>
        <taxon>Poaceae</taxon>
        <taxon>BOP clade</taxon>
        <taxon>Oryzoideae</taxon>
        <taxon>Oryzeae</taxon>
        <taxon>Oryzinae</taxon>
        <taxon>Oryza</taxon>
        <taxon>Oryza meyeriana</taxon>
    </lineage>
</organism>
<keyword evidence="2" id="KW-1185">Reference proteome</keyword>
<dbReference type="AlphaFoldDB" id="A0A6G1D285"/>
<comment type="caution">
    <text evidence="1">The sequence shown here is derived from an EMBL/GenBank/DDBJ whole genome shotgun (WGS) entry which is preliminary data.</text>
</comment>
<sequence>MRKIDYVRGSIPPEAADPVVWSLGTTRAVAPTASKLTALHRPQRARGLPRAWVWSDDGGGGSRETTAARKINSESDFDLLICECVMVDHCDVVALVLLMG</sequence>
<evidence type="ECO:0000313" key="2">
    <source>
        <dbReference type="Proteomes" id="UP000479710"/>
    </source>
</evidence>
<name>A0A6G1D285_9ORYZ</name>
<dbReference type="Proteomes" id="UP000479710">
    <property type="component" value="Unassembled WGS sequence"/>
</dbReference>
<protein>
    <submittedName>
        <fullName evidence="1">Uncharacterized protein</fullName>
    </submittedName>
</protein>
<dbReference type="EMBL" id="SPHZ02000007">
    <property type="protein sequence ID" value="KAF0906491.1"/>
    <property type="molecule type" value="Genomic_DNA"/>
</dbReference>